<dbReference type="SUPFAM" id="SSF52172">
    <property type="entry name" value="CheY-like"/>
    <property type="match status" value="1"/>
</dbReference>
<proteinExistence type="predicted"/>
<evidence type="ECO:0000256" key="6">
    <source>
        <dbReference type="ARBA" id="ARBA00023125"/>
    </source>
</evidence>
<feature type="compositionally biased region" description="Basic and acidic residues" evidence="9">
    <location>
        <begin position="545"/>
        <end position="564"/>
    </location>
</feature>
<dbReference type="GO" id="GO:0003700">
    <property type="term" value="F:DNA-binding transcription factor activity"/>
    <property type="evidence" value="ECO:0007669"/>
    <property type="project" value="InterPro"/>
</dbReference>
<feature type="modified residue" description="4-aspartylphosphate" evidence="8">
    <location>
        <position position="55"/>
    </location>
</feature>
<dbReference type="PROSITE" id="PS50110">
    <property type="entry name" value="RESPONSE_REGULATORY"/>
    <property type="match status" value="1"/>
</dbReference>
<feature type="compositionally biased region" description="Basic and acidic residues" evidence="9">
    <location>
        <begin position="477"/>
        <end position="490"/>
    </location>
</feature>
<dbReference type="InterPro" id="IPR018062">
    <property type="entry name" value="HTH_AraC-typ_CS"/>
</dbReference>
<feature type="region of interest" description="Disordered" evidence="9">
    <location>
        <begin position="323"/>
        <end position="373"/>
    </location>
</feature>
<organism evidence="12 13">
    <name type="scientific">Paenibacillus lycopersici</name>
    <dbReference type="NCBI Taxonomy" id="2704462"/>
    <lineage>
        <taxon>Bacteria</taxon>
        <taxon>Bacillati</taxon>
        <taxon>Bacillota</taxon>
        <taxon>Bacilli</taxon>
        <taxon>Bacillales</taxon>
        <taxon>Paenibacillaceae</taxon>
        <taxon>Paenibacillus</taxon>
    </lineage>
</organism>
<evidence type="ECO:0000259" key="11">
    <source>
        <dbReference type="PROSITE" id="PS50110"/>
    </source>
</evidence>
<dbReference type="Proteomes" id="UP000476064">
    <property type="component" value="Chromosome"/>
</dbReference>
<keyword evidence="3 8" id="KW-0597">Phosphoprotein</keyword>
<sequence length="784" mass="85003">MLKLIIVDDELWIREGLKRTVDWQARGIYLAGEAENGRQALELLKAEKPDIVITDIRMPAMDGTELMEEARRSGIAAKIILISGFGDFEYAQKAVKLGAFDYILKPIEEETLLGIVDRCAAEIREERMLSAKLETLTDLARTSVPLARQKHLELCLTRPLAERELQPAWQAFGIDLHPDRLVVLSAVVHDWGDRELSPDGCALMRYAAGKLLEELLAEQGVRAFACPRNEDVHADTVVIVSAEVQRAPGAGWNQASPDAAAAAVRIAIKRAVEQAQQVLGIRMSAGLSGTVDRTQLFSAFREALTNCADYFVDGGGRVYGGEDEIRRTGDEDCPDDGGWDVGGAWQSAGEESAIGGACQSAGEESADSGSRQSASACRSGAVVGQADERDCADAGGLHSVGANRGDTGGWQSAGASRPDSGSWQSAGANRPDSGSWQSAGANRADSGSWQSAGANRPDSGSWQSAGASRSGAVVGQAEDRDYADAGDRHPVGANRADAEGWQNAGQYRPGAGSRQYEGANRGDDRCRHAAAVDRAAAAGGAPCADKPEAAADAEDAWRQPEGEHAQSAVKAELLDTALTNRMVHAMLLSDERRLAELLDEQEAMLSCWAKRGSALAVRDELSLFVDLLLAKRREHLKPAEISYQAKLKLYRCPLRDWKRTALEVFAAGCPEGATGGMSQRRAVDKALRFIHDNYQRGISLADVAETIYLNPSYFSRMFHDEIGEPLSKYLIRIRIAKAKELLGQTPLKIYEIADLVGYKDFRHFVRTFKEWEGITPTQFRNYGA</sequence>
<dbReference type="PANTHER" id="PTHR42713:SF3">
    <property type="entry name" value="TRANSCRIPTIONAL REGULATORY PROTEIN HPTR"/>
    <property type="match status" value="1"/>
</dbReference>
<evidence type="ECO:0000256" key="1">
    <source>
        <dbReference type="ARBA" id="ARBA00004496"/>
    </source>
</evidence>
<dbReference type="CDD" id="cd17536">
    <property type="entry name" value="REC_YesN-like"/>
    <property type="match status" value="1"/>
</dbReference>
<protein>
    <submittedName>
        <fullName evidence="12">Response regulator</fullName>
    </submittedName>
</protein>
<evidence type="ECO:0000259" key="10">
    <source>
        <dbReference type="PROSITE" id="PS01124"/>
    </source>
</evidence>
<dbReference type="GO" id="GO:0005737">
    <property type="term" value="C:cytoplasm"/>
    <property type="evidence" value="ECO:0007669"/>
    <property type="project" value="UniProtKB-SubCell"/>
</dbReference>
<dbReference type="RefSeq" id="WP_162359518.1">
    <property type="nucleotide sequence ID" value="NZ_CP048209.1"/>
</dbReference>
<dbReference type="EMBL" id="CP048209">
    <property type="protein sequence ID" value="QHT63088.1"/>
    <property type="molecule type" value="Genomic_DNA"/>
</dbReference>
<dbReference type="InterPro" id="IPR009057">
    <property type="entry name" value="Homeodomain-like_sf"/>
</dbReference>
<evidence type="ECO:0000256" key="8">
    <source>
        <dbReference type="PROSITE-ProRule" id="PRU00169"/>
    </source>
</evidence>
<keyword evidence="2" id="KW-0963">Cytoplasm</keyword>
<evidence type="ECO:0000256" key="7">
    <source>
        <dbReference type="ARBA" id="ARBA00023163"/>
    </source>
</evidence>
<feature type="domain" description="Response regulatory" evidence="11">
    <location>
        <begin position="3"/>
        <end position="120"/>
    </location>
</feature>
<dbReference type="AlphaFoldDB" id="A0A6C0G0W7"/>
<keyword evidence="7" id="KW-0804">Transcription</keyword>
<dbReference type="GO" id="GO:0043565">
    <property type="term" value="F:sequence-specific DNA binding"/>
    <property type="evidence" value="ECO:0007669"/>
    <property type="project" value="InterPro"/>
</dbReference>
<keyword evidence="6" id="KW-0238">DNA-binding</keyword>
<feature type="region of interest" description="Disordered" evidence="9">
    <location>
        <begin position="394"/>
        <end position="521"/>
    </location>
</feature>
<accession>A0A6C0G0W7</accession>
<dbReference type="PANTHER" id="PTHR42713">
    <property type="entry name" value="HISTIDINE KINASE-RELATED"/>
    <property type="match status" value="1"/>
</dbReference>
<evidence type="ECO:0000256" key="5">
    <source>
        <dbReference type="ARBA" id="ARBA00023015"/>
    </source>
</evidence>
<dbReference type="InterPro" id="IPR051552">
    <property type="entry name" value="HptR"/>
</dbReference>
<gene>
    <name evidence="12" type="ORF">GXP70_26055</name>
</gene>
<dbReference type="SMART" id="SM00448">
    <property type="entry name" value="REC"/>
    <property type="match status" value="1"/>
</dbReference>
<evidence type="ECO:0000256" key="9">
    <source>
        <dbReference type="SAM" id="MobiDB-lite"/>
    </source>
</evidence>
<evidence type="ECO:0000313" key="12">
    <source>
        <dbReference type="EMBL" id="QHT63088.1"/>
    </source>
</evidence>
<name>A0A6C0G0W7_9BACL</name>
<dbReference type="InterPro" id="IPR001789">
    <property type="entry name" value="Sig_transdc_resp-reg_receiver"/>
</dbReference>
<reference evidence="12 13" key="1">
    <citation type="submission" date="2020-01" db="EMBL/GenBank/DDBJ databases">
        <title>Paenibacillus sp. nov., isolated from tomato rhizosphere.</title>
        <authorList>
            <person name="Weon H.-Y."/>
            <person name="Lee S.A."/>
        </authorList>
    </citation>
    <scope>NUCLEOTIDE SEQUENCE [LARGE SCALE GENOMIC DNA]</scope>
    <source>
        <strain evidence="12 13">12200R-189</strain>
    </source>
</reference>
<evidence type="ECO:0000313" key="13">
    <source>
        <dbReference type="Proteomes" id="UP000476064"/>
    </source>
</evidence>
<dbReference type="Gene3D" id="3.40.50.2300">
    <property type="match status" value="1"/>
</dbReference>
<dbReference type="PROSITE" id="PS00041">
    <property type="entry name" value="HTH_ARAC_FAMILY_1"/>
    <property type="match status" value="1"/>
</dbReference>
<dbReference type="PROSITE" id="PS01124">
    <property type="entry name" value="HTH_ARAC_FAMILY_2"/>
    <property type="match status" value="1"/>
</dbReference>
<dbReference type="Gene3D" id="1.10.10.60">
    <property type="entry name" value="Homeodomain-like"/>
    <property type="match status" value="2"/>
</dbReference>
<dbReference type="GO" id="GO:0000160">
    <property type="term" value="P:phosphorelay signal transduction system"/>
    <property type="evidence" value="ECO:0007669"/>
    <property type="project" value="UniProtKB-KW"/>
</dbReference>
<feature type="region of interest" description="Disordered" evidence="9">
    <location>
        <begin position="538"/>
        <end position="566"/>
    </location>
</feature>
<dbReference type="InterPro" id="IPR018060">
    <property type="entry name" value="HTH_AraC"/>
</dbReference>
<dbReference type="Pfam" id="PF12833">
    <property type="entry name" value="HTH_18"/>
    <property type="match status" value="1"/>
</dbReference>
<keyword evidence="13" id="KW-1185">Reference proteome</keyword>
<comment type="subcellular location">
    <subcellularLocation>
        <location evidence="1">Cytoplasm</location>
    </subcellularLocation>
</comment>
<evidence type="ECO:0000256" key="3">
    <source>
        <dbReference type="ARBA" id="ARBA00022553"/>
    </source>
</evidence>
<evidence type="ECO:0000256" key="4">
    <source>
        <dbReference type="ARBA" id="ARBA00023012"/>
    </source>
</evidence>
<keyword evidence="5" id="KW-0805">Transcription regulation</keyword>
<dbReference type="SMART" id="SM00342">
    <property type="entry name" value="HTH_ARAC"/>
    <property type="match status" value="1"/>
</dbReference>
<evidence type="ECO:0000256" key="2">
    <source>
        <dbReference type="ARBA" id="ARBA00022490"/>
    </source>
</evidence>
<dbReference type="KEGG" id="plyc:GXP70_26055"/>
<feature type="domain" description="HTH araC/xylS-type" evidence="10">
    <location>
        <begin position="684"/>
        <end position="782"/>
    </location>
</feature>
<dbReference type="SUPFAM" id="SSF46689">
    <property type="entry name" value="Homeodomain-like"/>
    <property type="match status" value="2"/>
</dbReference>
<feature type="compositionally biased region" description="Polar residues" evidence="9">
    <location>
        <begin position="409"/>
        <end position="467"/>
    </location>
</feature>
<keyword evidence="4" id="KW-0902">Two-component regulatory system</keyword>
<dbReference type="InterPro" id="IPR011006">
    <property type="entry name" value="CheY-like_superfamily"/>
</dbReference>
<dbReference type="Pfam" id="PF00072">
    <property type="entry name" value="Response_reg"/>
    <property type="match status" value="1"/>
</dbReference>